<dbReference type="RefSeq" id="WP_379841174.1">
    <property type="nucleotide sequence ID" value="NZ_JBHSMA010000001.1"/>
</dbReference>
<keyword evidence="2" id="KW-1185">Reference proteome</keyword>
<proteinExistence type="predicted"/>
<evidence type="ECO:0000313" key="2">
    <source>
        <dbReference type="Proteomes" id="UP001596106"/>
    </source>
</evidence>
<accession>A0ABW0I4T4</accession>
<dbReference type="Proteomes" id="UP001596106">
    <property type="component" value="Unassembled WGS sequence"/>
</dbReference>
<reference evidence="2" key="1">
    <citation type="journal article" date="2019" name="Int. J. Syst. Evol. Microbiol.">
        <title>The Global Catalogue of Microorganisms (GCM) 10K type strain sequencing project: providing services to taxonomists for standard genome sequencing and annotation.</title>
        <authorList>
            <consortium name="The Broad Institute Genomics Platform"/>
            <consortium name="The Broad Institute Genome Sequencing Center for Infectious Disease"/>
            <person name="Wu L."/>
            <person name="Ma J."/>
        </authorList>
    </citation>
    <scope>NUCLEOTIDE SEQUENCE [LARGE SCALE GENOMIC DNA]</scope>
    <source>
        <strain evidence="2">CCUG 55250</strain>
    </source>
</reference>
<protein>
    <recommendedName>
        <fullName evidence="3">T9SS type A sorting domain-containing protein</fullName>
    </recommendedName>
</protein>
<name>A0ABW0I4T4_9BACT</name>
<gene>
    <name evidence="1" type="ORF">ACFPMF_03555</name>
</gene>
<evidence type="ECO:0008006" key="3">
    <source>
        <dbReference type="Google" id="ProtNLM"/>
    </source>
</evidence>
<evidence type="ECO:0000313" key="1">
    <source>
        <dbReference type="EMBL" id="MFC5408369.1"/>
    </source>
</evidence>
<sequence length="213" mass="24368">MDRTKTSSQPYWQMNTDYKTNGTTIRYYNADQHLMHQEVLPNRLVKLTRGNVRRLNETLLRIAQNQPKGSSVQSVTLPPNAENARMVRARNRNLRNERLASQVDVFARIVPSANENGAGVKVYFYNPHEENLRIDILNQQGRVVCTQYESRFQGGYRFNMAMMPEGDYRVQIVKIRQQTPCASSLFTLSRKPSQTLITSKSEATPDSSALVAK</sequence>
<organism evidence="1 2">
    <name type="scientific">Larkinella bovis</name>
    <dbReference type="NCBI Taxonomy" id="683041"/>
    <lineage>
        <taxon>Bacteria</taxon>
        <taxon>Pseudomonadati</taxon>
        <taxon>Bacteroidota</taxon>
        <taxon>Cytophagia</taxon>
        <taxon>Cytophagales</taxon>
        <taxon>Spirosomataceae</taxon>
        <taxon>Larkinella</taxon>
    </lineage>
</organism>
<comment type="caution">
    <text evidence="1">The sequence shown here is derived from an EMBL/GenBank/DDBJ whole genome shotgun (WGS) entry which is preliminary data.</text>
</comment>
<dbReference type="EMBL" id="JBHSMA010000001">
    <property type="protein sequence ID" value="MFC5408369.1"/>
    <property type="molecule type" value="Genomic_DNA"/>
</dbReference>